<gene>
    <name evidence="2" type="ORF">H2201_001208</name>
</gene>
<evidence type="ECO:0000256" key="1">
    <source>
        <dbReference type="SAM" id="MobiDB-lite"/>
    </source>
</evidence>
<reference evidence="2" key="1">
    <citation type="submission" date="2022-10" db="EMBL/GenBank/DDBJ databases">
        <title>Culturing micro-colonial fungi from biological soil crusts in the Mojave desert and describing Neophaeococcomyces mojavensis, and introducing the new genera and species Taxawa tesnikishii.</title>
        <authorList>
            <person name="Kurbessoian T."/>
            <person name="Stajich J.E."/>
        </authorList>
    </citation>
    <scope>NUCLEOTIDE SEQUENCE</scope>
    <source>
        <strain evidence="2">TK_1</strain>
    </source>
</reference>
<feature type="compositionally biased region" description="Low complexity" evidence="1">
    <location>
        <begin position="25"/>
        <end position="62"/>
    </location>
</feature>
<organism evidence="2 3">
    <name type="scientific">Coniosporium apollinis</name>
    <dbReference type="NCBI Taxonomy" id="61459"/>
    <lineage>
        <taxon>Eukaryota</taxon>
        <taxon>Fungi</taxon>
        <taxon>Dikarya</taxon>
        <taxon>Ascomycota</taxon>
        <taxon>Pezizomycotina</taxon>
        <taxon>Dothideomycetes</taxon>
        <taxon>Dothideomycetes incertae sedis</taxon>
        <taxon>Coniosporium</taxon>
    </lineage>
</organism>
<comment type="caution">
    <text evidence="2">The sequence shown here is derived from an EMBL/GenBank/DDBJ whole genome shotgun (WGS) entry which is preliminary data.</text>
</comment>
<proteinExistence type="predicted"/>
<sequence>MRTSRLQSAFQPTRTPSLRRLRTVFSTSSTTHSSYTTTTTSPTMSYTTSSTLSLSRTASPSSDILPPSSAHSGFSTHSAARLRSILQLRRKQSTRDLELEEEKRSFGSELALFEPRPVGGEAGVGGIFEVLEGGFKA</sequence>
<name>A0ABQ9P1T0_9PEZI</name>
<accession>A0ABQ9P1T0</accession>
<keyword evidence="3" id="KW-1185">Reference proteome</keyword>
<dbReference type="Proteomes" id="UP001172684">
    <property type="component" value="Unassembled WGS sequence"/>
</dbReference>
<evidence type="ECO:0000313" key="2">
    <source>
        <dbReference type="EMBL" id="KAJ9668566.1"/>
    </source>
</evidence>
<dbReference type="EMBL" id="JAPDRL010000006">
    <property type="protein sequence ID" value="KAJ9668566.1"/>
    <property type="molecule type" value="Genomic_DNA"/>
</dbReference>
<feature type="region of interest" description="Disordered" evidence="1">
    <location>
        <begin position="25"/>
        <end position="76"/>
    </location>
</feature>
<evidence type="ECO:0000313" key="3">
    <source>
        <dbReference type="Proteomes" id="UP001172684"/>
    </source>
</evidence>
<protein>
    <submittedName>
        <fullName evidence="2">Uncharacterized protein</fullName>
    </submittedName>
</protein>